<proteinExistence type="predicted"/>
<keyword evidence="11" id="KW-0131">Cell cycle</keyword>
<evidence type="ECO:0000256" key="12">
    <source>
        <dbReference type="ARBA" id="ARBA00023316"/>
    </source>
</evidence>
<evidence type="ECO:0000256" key="13">
    <source>
        <dbReference type="ARBA" id="ARBA00047833"/>
    </source>
</evidence>
<dbReference type="InterPro" id="IPR013221">
    <property type="entry name" value="Mur_ligase_cen"/>
</dbReference>
<dbReference type="Gene3D" id="3.40.50.720">
    <property type="entry name" value="NAD(P)-binding Rossmann-like Domain"/>
    <property type="match status" value="1"/>
</dbReference>
<accession>A0A318L782</accession>
<evidence type="ECO:0000256" key="5">
    <source>
        <dbReference type="ARBA" id="ARBA00022598"/>
    </source>
</evidence>
<evidence type="ECO:0000256" key="3">
    <source>
        <dbReference type="ARBA" id="ARBA00012211"/>
    </source>
</evidence>
<dbReference type="Proteomes" id="UP000247612">
    <property type="component" value="Unassembled WGS sequence"/>
</dbReference>
<keyword evidence="6" id="KW-0132">Cell division</keyword>
<dbReference type="InterPro" id="IPR004101">
    <property type="entry name" value="Mur_ligase_C"/>
</dbReference>
<keyword evidence="12" id="KW-0961">Cell wall biogenesis/degradation</keyword>
<dbReference type="GO" id="GO:0005737">
    <property type="term" value="C:cytoplasm"/>
    <property type="evidence" value="ECO:0007669"/>
    <property type="project" value="UniProtKB-SubCell"/>
</dbReference>
<dbReference type="Pfam" id="PF01225">
    <property type="entry name" value="Mur_ligase"/>
    <property type="match status" value="1"/>
</dbReference>
<dbReference type="Gene3D" id="3.90.190.20">
    <property type="entry name" value="Mur ligase, C-terminal domain"/>
    <property type="match status" value="1"/>
</dbReference>
<evidence type="ECO:0000256" key="2">
    <source>
        <dbReference type="ARBA" id="ARBA00004752"/>
    </source>
</evidence>
<dbReference type="AlphaFoldDB" id="A0A318L782"/>
<dbReference type="SUPFAM" id="SSF51984">
    <property type="entry name" value="MurCD N-terminal domain"/>
    <property type="match status" value="1"/>
</dbReference>
<dbReference type="InterPro" id="IPR005758">
    <property type="entry name" value="UDP-N-AcMur_Ala_ligase_MurC"/>
</dbReference>
<evidence type="ECO:0000256" key="9">
    <source>
        <dbReference type="ARBA" id="ARBA00022960"/>
    </source>
</evidence>
<evidence type="ECO:0000259" key="17">
    <source>
        <dbReference type="Pfam" id="PF08245"/>
    </source>
</evidence>
<evidence type="ECO:0000256" key="1">
    <source>
        <dbReference type="ARBA" id="ARBA00004496"/>
    </source>
</evidence>
<dbReference type="InterPro" id="IPR000713">
    <property type="entry name" value="Mur_ligase_N"/>
</dbReference>
<evidence type="ECO:0000259" key="16">
    <source>
        <dbReference type="Pfam" id="PF02875"/>
    </source>
</evidence>
<dbReference type="NCBIfam" id="TIGR01082">
    <property type="entry name" value="murC"/>
    <property type="match status" value="1"/>
</dbReference>
<comment type="caution">
    <text evidence="18">The sequence shown here is derived from an EMBL/GenBank/DDBJ whole genome shotgun (WGS) entry which is preliminary data.</text>
</comment>
<dbReference type="InterPro" id="IPR036615">
    <property type="entry name" value="Mur_ligase_C_dom_sf"/>
</dbReference>
<comment type="subcellular location">
    <subcellularLocation>
        <location evidence="1">Cytoplasm</location>
    </subcellularLocation>
</comment>
<feature type="domain" description="Mur ligase C-terminal" evidence="16">
    <location>
        <begin position="296"/>
        <end position="397"/>
    </location>
</feature>
<keyword evidence="7" id="KW-0547">Nucleotide-binding</keyword>
<protein>
    <recommendedName>
        <fullName evidence="3 14">UDP-N-acetylmuramate--L-alanine ligase</fullName>
        <ecNumber evidence="3 14">6.3.2.8</ecNumber>
    </recommendedName>
</protein>
<evidence type="ECO:0000256" key="4">
    <source>
        <dbReference type="ARBA" id="ARBA00022490"/>
    </source>
</evidence>
<dbReference type="RefSeq" id="WP_022937672.1">
    <property type="nucleotide sequence ID" value="NZ_CABKRQ010000003.1"/>
</dbReference>
<dbReference type="Gene3D" id="3.40.1190.10">
    <property type="entry name" value="Mur-like, catalytic domain"/>
    <property type="match status" value="1"/>
</dbReference>
<evidence type="ECO:0000313" key="19">
    <source>
        <dbReference type="Proteomes" id="UP000247612"/>
    </source>
</evidence>
<dbReference type="InterPro" id="IPR036565">
    <property type="entry name" value="Mur-like_cat_sf"/>
</dbReference>
<dbReference type="GO" id="GO:0005524">
    <property type="term" value="F:ATP binding"/>
    <property type="evidence" value="ECO:0007669"/>
    <property type="project" value="UniProtKB-KW"/>
</dbReference>
<dbReference type="GO" id="GO:0008360">
    <property type="term" value="P:regulation of cell shape"/>
    <property type="evidence" value="ECO:0007669"/>
    <property type="project" value="UniProtKB-KW"/>
</dbReference>
<keyword evidence="9" id="KW-0133">Cell shape</keyword>
<evidence type="ECO:0000256" key="7">
    <source>
        <dbReference type="ARBA" id="ARBA00022741"/>
    </source>
</evidence>
<feature type="domain" description="Mur ligase central" evidence="17">
    <location>
        <begin position="105"/>
        <end position="274"/>
    </location>
</feature>
<dbReference type="EMBL" id="QJKH01000010">
    <property type="protein sequence ID" value="PXX77537.1"/>
    <property type="molecule type" value="Genomic_DNA"/>
</dbReference>
<name>A0A318L782_9FIRM</name>
<dbReference type="GO" id="GO:0051301">
    <property type="term" value="P:cell division"/>
    <property type="evidence" value="ECO:0007669"/>
    <property type="project" value="UniProtKB-KW"/>
</dbReference>
<dbReference type="UniPathway" id="UPA00219"/>
<dbReference type="OrthoDB" id="9804126at2"/>
<dbReference type="GO" id="GO:0071555">
    <property type="term" value="P:cell wall organization"/>
    <property type="evidence" value="ECO:0007669"/>
    <property type="project" value="UniProtKB-KW"/>
</dbReference>
<dbReference type="InterPro" id="IPR050061">
    <property type="entry name" value="MurCDEF_pg_biosynth"/>
</dbReference>
<evidence type="ECO:0000256" key="11">
    <source>
        <dbReference type="ARBA" id="ARBA00023306"/>
    </source>
</evidence>
<organism evidence="18 19">
    <name type="scientific">Dielma fastidiosa</name>
    <dbReference type="NCBI Taxonomy" id="1034346"/>
    <lineage>
        <taxon>Bacteria</taxon>
        <taxon>Bacillati</taxon>
        <taxon>Bacillota</taxon>
        <taxon>Erysipelotrichia</taxon>
        <taxon>Erysipelotrichales</taxon>
        <taxon>Erysipelotrichaceae</taxon>
        <taxon>Dielma</taxon>
    </lineage>
</organism>
<keyword evidence="4" id="KW-0963">Cytoplasm</keyword>
<dbReference type="EC" id="6.3.2.8" evidence="3 14"/>
<comment type="catalytic activity">
    <reaction evidence="13">
        <text>UDP-N-acetyl-alpha-D-muramate + L-alanine + ATP = UDP-N-acetyl-alpha-D-muramoyl-L-alanine + ADP + phosphate + H(+)</text>
        <dbReference type="Rhea" id="RHEA:23372"/>
        <dbReference type="ChEBI" id="CHEBI:15378"/>
        <dbReference type="ChEBI" id="CHEBI:30616"/>
        <dbReference type="ChEBI" id="CHEBI:43474"/>
        <dbReference type="ChEBI" id="CHEBI:57972"/>
        <dbReference type="ChEBI" id="CHEBI:70757"/>
        <dbReference type="ChEBI" id="CHEBI:83898"/>
        <dbReference type="ChEBI" id="CHEBI:456216"/>
        <dbReference type="EC" id="6.3.2.8"/>
    </reaction>
</comment>
<keyword evidence="5 18" id="KW-0436">Ligase</keyword>
<keyword evidence="19" id="KW-1185">Reference proteome</keyword>
<evidence type="ECO:0000259" key="15">
    <source>
        <dbReference type="Pfam" id="PF01225"/>
    </source>
</evidence>
<evidence type="ECO:0000256" key="8">
    <source>
        <dbReference type="ARBA" id="ARBA00022840"/>
    </source>
</evidence>
<dbReference type="GO" id="GO:0009252">
    <property type="term" value="P:peptidoglycan biosynthetic process"/>
    <property type="evidence" value="ECO:0007669"/>
    <property type="project" value="UniProtKB-UniRule"/>
</dbReference>
<dbReference type="SUPFAM" id="SSF53244">
    <property type="entry name" value="MurD-like peptide ligases, peptide-binding domain"/>
    <property type="match status" value="1"/>
</dbReference>
<dbReference type="STRING" id="1034346.GCA_000313565_01365"/>
<reference evidence="18 19" key="1">
    <citation type="submission" date="2018-05" db="EMBL/GenBank/DDBJ databases">
        <title>Genomic Encyclopedia of Type Strains, Phase IV (KMG-IV): sequencing the most valuable type-strain genomes for metagenomic binning, comparative biology and taxonomic classification.</title>
        <authorList>
            <person name="Goeker M."/>
        </authorList>
    </citation>
    <scope>NUCLEOTIDE SEQUENCE [LARGE SCALE GENOMIC DNA]</scope>
    <source>
        <strain evidence="18 19">JC118</strain>
    </source>
</reference>
<evidence type="ECO:0000256" key="14">
    <source>
        <dbReference type="NCBIfam" id="TIGR01082"/>
    </source>
</evidence>
<dbReference type="Pfam" id="PF08245">
    <property type="entry name" value="Mur_ligase_M"/>
    <property type="match status" value="1"/>
</dbReference>
<dbReference type="SUPFAM" id="SSF53623">
    <property type="entry name" value="MurD-like peptide ligases, catalytic domain"/>
    <property type="match status" value="1"/>
</dbReference>
<dbReference type="GO" id="GO:0008763">
    <property type="term" value="F:UDP-N-acetylmuramate-L-alanine ligase activity"/>
    <property type="evidence" value="ECO:0007669"/>
    <property type="project" value="UniProtKB-UniRule"/>
</dbReference>
<dbReference type="PANTHER" id="PTHR43445:SF3">
    <property type="entry name" value="UDP-N-ACETYLMURAMATE--L-ALANINE LIGASE"/>
    <property type="match status" value="1"/>
</dbReference>
<evidence type="ECO:0000256" key="6">
    <source>
        <dbReference type="ARBA" id="ARBA00022618"/>
    </source>
</evidence>
<dbReference type="PANTHER" id="PTHR43445">
    <property type="entry name" value="UDP-N-ACETYLMURAMATE--L-ALANINE LIGASE-RELATED"/>
    <property type="match status" value="1"/>
</dbReference>
<evidence type="ECO:0000256" key="10">
    <source>
        <dbReference type="ARBA" id="ARBA00022984"/>
    </source>
</evidence>
<sequence length="433" mass="48943">MVHFIGIKGSGMASLACILNDLGETVTGSDIEKYIFTQQPLEARKIKITPFDADNIQPGMNVIIGNAFDESNCEVAKALHTEGVKSYYYHEYLGQLVERYTTISVAGTHGKTTTTGMLSHMMSALNKTGYLIGDGTGEMPKDSHYFALESCEYQRHFMAYHPDYAIITNIDLDHIDYYKDLEDYKSAFEAFANQVKKAVVVCGDDENIRSLSIKTPILTYGFNDCDDVQAVNFQEDERGMRFDLYYHHKFFHHFELPYVGRHLLLNSLAVIAIALLEGADGDLIQSQMSSFGGVKRRFNIEENGQYVYVDDYAHHPTAIKATIEAARVRFPGKKIIAIFKPDRYSRIYAFMDDFAKSLSSADEVVLCPFPENAKHEEGIDITIEDLQKLIPNAEVMVENEANAKRLAAYGEAVYLFMSSKDIYKFKNIVKSFH</sequence>
<gene>
    <name evidence="18" type="ORF">DES51_11086</name>
</gene>
<dbReference type="Pfam" id="PF02875">
    <property type="entry name" value="Mur_ligase_C"/>
    <property type="match status" value="1"/>
</dbReference>
<keyword evidence="10" id="KW-0573">Peptidoglycan synthesis</keyword>
<comment type="pathway">
    <text evidence="2">Cell wall biogenesis; peptidoglycan biosynthesis.</text>
</comment>
<evidence type="ECO:0000313" key="18">
    <source>
        <dbReference type="EMBL" id="PXX77537.1"/>
    </source>
</evidence>
<keyword evidence="8" id="KW-0067">ATP-binding</keyword>
<feature type="domain" description="Mur ligase N-terminal catalytic" evidence="15">
    <location>
        <begin position="2"/>
        <end position="100"/>
    </location>
</feature>